<name>A0ABW9QXI3_9ACTN</name>
<dbReference type="Proteomes" id="UP000437736">
    <property type="component" value="Unassembled WGS sequence"/>
</dbReference>
<dbReference type="EMBL" id="WJHE01001078">
    <property type="protein sequence ID" value="MST34577.1"/>
    <property type="molecule type" value="Genomic_DNA"/>
</dbReference>
<reference evidence="1 2" key="1">
    <citation type="submission" date="2019-11" db="EMBL/GenBank/DDBJ databases">
        <title>Acidiferrimicrobium australis gen. nov., sp. nov., an acidophilic and obligately heterotrophic, member of the Actinobacteria that catalyses dissimilatory oxido- reduction of iron isolated from metal-rich acidic water in Chile.</title>
        <authorList>
            <person name="Gonzalez D."/>
            <person name="Huber K."/>
            <person name="Hedrich S."/>
            <person name="Rojas-Villalobos C."/>
            <person name="Quatrini R."/>
            <person name="Dinamarca M.A."/>
            <person name="Schwarz A."/>
            <person name="Canales C."/>
            <person name="Nancucheo I."/>
        </authorList>
    </citation>
    <scope>NUCLEOTIDE SEQUENCE [LARGE SCALE GENOMIC DNA]</scope>
    <source>
        <strain evidence="1 2">USS-CCA1</strain>
    </source>
</reference>
<organism evidence="1 2">
    <name type="scientific">Acidiferrimicrobium australe</name>
    <dbReference type="NCBI Taxonomy" id="2664430"/>
    <lineage>
        <taxon>Bacteria</taxon>
        <taxon>Bacillati</taxon>
        <taxon>Actinomycetota</taxon>
        <taxon>Acidimicrobiia</taxon>
        <taxon>Acidimicrobiales</taxon>
        <taxon>Acidimicrobiaceae</taxon>
        <taxon>Acidiferrimicrobium</taxon>
    </lineage>
</organism>
<gene>
    <name evidence="1" type="ORF">GHK86_17845</name>
</gene>
<feature type="non-terminal residue" evidence="1">
    <location>
        <position position="109"/>
    </location>
</feature>
<proteinExistence type="predicted"/>
<sequence length="109" mass="11619">MAELRHHRLTRDTAEVAGPDAAAYLQGQLSQDVAGLGVGESAWAWLLAPQGKVDALVRVARTGADAFVLDTDPGWGEAVVQRLTRFKLRTRADITAGRLDVLAVRGEGA</sequence>
<evidence type="ECO:0008006" key="3">
    <source>
        <dbReference type="Google" id="ProtNLM"/>
    </source>
</evidence>
<comment type="caution">
    <text evidence="1">The sequence shown here is derived from an EMBL/GenBank/DDBJ whole genome shotgun (WGS) entry which is preliminary data.</text>
</comment>
<protein>
    <recommendedName>
        <fullName evidence="3">Folate-binding protein</fullName>
    </recommendedName>
</protein>
<dbReference type="SUPFAM" id="SSF103025">
    <property type="entry name" value="Folate-binding domain"/>
    <property type="match status" value="1"/>
</dbReference>
<dbReference type="InterPro" id="IPR027266">
    <property type="entry name" value="TrmE/GcvT-like"/>
</dbReference>
<keyword evidence="2" id="KW-1185">Reference proteome</keyword>
<accession>A0ABW9QXI3</accession>
<evidence type="ECO:0000313" key="1">
    <source>
        <dbReference type="EMBL" id="MST34577.1"/>
    </source>
</evidence>
<evidence type="ECO:0000313" key="2">
    <source>
        <dbReference type="Proteomes" id="UP000437736"/>
    </source>
</evidence>
<dbReference type="Gene3D" id="3.30.1360.120">
    <property type="entry name" value="Probable tRNA modification gtpase trme, domain 1"/>
    <property type="match status" value="1"/>
</dbReference>